<evidence type="ECO:0000256" key="1">
    <source>
        <dbReference type="SAM" id="MobiDB-lite"/>
    </source>
</evidence>
<feature type="region of interest" description="Disordered" evidence="1">
    <location>
        <begin position="338"/>
        <end position="364"/>
    </location>
</feature>
<evidence type="ECO:0000313" key="2">
    <source>
        <dbReference type="EMBL" id="KAL0265835.1"/>
    </source>
</evidence>
<proteinExistence type="predicted"/>
<organism evidence="2">
    <name type="scientific">Menopon gallinae</name>
    <name type="common">poultry shaft louse</name>
    <dbReference type="NCBI Taxonomy" id="328185"/>
    <lineage>
        <taxon>Eukaryota</taxon>
        <taxon>Metazoa</taxon>
        <taxon>Ecdysozoa</taxon>
        <taxon>Arthropoda</taxon>
        <taxon>Hexapoda</taxon>
        <taxon>Insecta</taxon>
        <taxon>Pterygota</taxon>
        <taxon>Neoptera</taxon>
        <taxon>Paraneoptera</taxon>
        <taxon>Psocodea</taxon>
        <taxon>Troctomorpha</taxon>
        <taxon>Phthiraptera</taxon>
        <taxon>Amblycera</taxon>
        <taxon>Menoponidae</taxon>
        <taxon>Menopon</taxon>
    </lineage>
</organism>
<feature type="region of interest" description="Disordered" evidence="1">
    <location>
        <begin position="376"/>
        <end position="410"/>
    </location>
</feature>
<feature type="compositionally biased region" description="Basic and acidic residues" evidence="1">
    <location>
        <begin position="338"/>
        <end position="360"/>
    </location>
</feature>
<protein>
    <submittedName>
        <fullName evidence="2">Uncharacterized protein</fullName>
    </submittedName>
</protein>
<sequence length="427" mass="47586">MVAGVLDGQPLDSVGTEDIAGILNLMEYLIMDEDSENKCCAAMARKTAETHREQAERRRSGFAGRALASYYRYILRKAGRRQGGTGRSVEEFTKRVLAGLCGTDSRGIKVYALQLLRECAGRHGMCMAINDERATLCTTRYRRRHRECGSADKVGAIREMWVVGDRGLGTYRWRPEMLGLLRMVADIMDVRRIDVVVVRWSPKDTGVVEEIRSMGRPGTQEISCRGFGSGAIHEHLQRYKEPIRPKDCLEELDVFQNKELGGTGGHERTEKAEHLPLQDGARNDITAFSGAEELDISWSDLSDEDWRAVGKMAALKSLNATYRDIDPGMVSKHLQELKSHLEQPERRGLADSRGDGDAPKPEYLFLQGGARDDIAAFPEAEEPPGGTGYDLEQSERSGLADSRANDNTQKTCDMVLRDGLKSKVKVY</sequence>
<comment type="caution">
    <text evidence="2">The sequence shown here is derived from an EMBL/GenBank/DDBJ whole genome shotgun (WGS) entry which is preliminary data.</text>
</comment>
<reference evidence="2" key="1">
    <citation type="journal article" date="2024" name="Gigascience">
        <title>Chromosome-level genome of the poultry shaft louse Menopon gallinae provides insight into the host-switching and adaptive evolution of parasitic lice.</title>
        <authorList>
            <person name="Xu Y."/>
            <person name="Ma L."/>
            <person name="Liu S."/>
            <person name="Liang Y."/>
            <person name="Liu Q."/>
            <person name="He Z."/>
            <person name="Tian L."/>
            <person name="Duan Y."/>
            <person name="Cai W."/>
            <person name="Li H."/>
            <person name="Song F."/>
        </authorList>
    </citation>
    <scope>NUCLEOTIDE SEQUENCE</scope>
    <source>
        <strain evidence="2">Cailab_2023a</strain>
    </source>
</reference>
<accession>A0AAW2H7U9</accession>
<name>A0AAW2H7U9_9NEOP</name>
<dbReference type="EMBL" id="JARGDH010000006">
    <property type="protein sequence ID" value="KAL0265835.1"/>
    <property type="molecule type" value="Genomic_DNA"/>
</dbReference>
<gene>
    <name evidence="2" type="ORF">PYX00_011553</name>
</gene>
<dbReference type="AlphaFoldDB" id="A0AAW2H7U9"/>